<dbReference type="InterPro" id="IPR020806">
    <property type="entry name" value="PKS_PP-bd"/>
</dbReference>
<dbReference type="InterPro" id="IPR020841">
    <property type="entry name" value="PKS_Beta-ketoAc_synthase_dom"/>
</dbReference>
<dbReference type="PANTHER" id="PTHR43775">
    <property type="entry name" value="FATTY ACID SYNTHASE"/>
    <property type="match status" value="1"/>
</dbReference>
<comment type="cofactor">
    <cofactor evidence="1">
        <name>pantetheine 4'-phosphate</name>
        <dbReference type="ChEBI" id="CHEBI:47942"/>
    </cofactor>
</comment>
<dbReference type="OrthoDB" id="3202594at2"/>
<dbReference type="Pfam" id="PF00550">
    <property type="entry name" value="PP-binding"/>
    <property type="match status" value="1"/>
</dbReference>
<dbReference type="Gene3D" id="3.40.47.10">
    <property type="match status" value="1"/>
</dbReference>
<dbReference type="PATRIC" id="fig|1502723.3.peg.4162"/>
<keyword evidence="6" id="KW-0511">Multifunctional enzyme</keyword>
<dbReference type="SMART" id="SM00823">
    <property type="entry name" value="PKS_PP"/>
    <property type="match status" value="1"/>
</dbReference>
<dbReference type="PROSITE" id="PS52004">
    <property type="entry name" value="KS3_2"/>
    <property type="match status" value="1"/>
</dbReference>
<keyword evidence="5" id="KW-0045">Antibiotic biosynthesis</keyword>
<dbReference type="EMBL" id="JYFN01000040">
    <property type="protein sequence ID" value="KJE21283.1"/>
    <property type="molecule type" value="Genomic_DNA"/>
</dbReference>
<dbReference type="GO" id="GO:0031177">
    <property type="term" value="F:phosphopantetheine binding"/>
    <property type="evidence" value="ECO:0007669"/>
    <property type="project" value="InterPro"/>
</dbReference>
<evidence type="ECO:0000256" key="3">
    <source>
        <dbReference type="ARBA" id="ARBA00022553"/>
    </source>
</evidence>
<dbReference type="SUPFAM" id="SSF53901">
    <property type="entry name" value="Thiolase-like"/>
    <property type="match status" value="1"/>
</dbReference>
<keyword evidence="7" id="KW-0012">Acyltransferase</keyword>
<dbReference type="InterPro" id="IPR016039">
    <property type="entry name" value="Thiolase-like"/>
</dbReference>
<keyword evidence="3" id="KW-0597">Phosphoprotein</keyword>
<dbReference type="Pfam" id="PF00698">
    <property type="entry name" value="Acyl_transf_1"/>
    <property type="match status" value="1"/>
</dbReference>
<dbReference type="FunFam" id="1.10.1200.10:FF:000007">
    <property type="entry name" value="Probable polyketide synthase pks17"/>
    <property type="match status" value="1"/>
</dbReference>
<dbReference type="SUPFAM" id="SSF52151">
    <property type="entry name" value="FabD/lysophospholipase-like"/>
    <property type="match status" value="1"/>
</dbReference>
<dbReference type="InterPro" id="IPR014030">
    <property type="entry name" value="Ketoacyl_synth_N"/>
</dbReference>
<reference evidence="11" key="1">
    <citation type="submission" date="2015-02" db="EMBL/GenBank/DDBJ databases">
        <title>Draft Genome of Frankia sp. CpI1-S.</title>
        <authorList>
            <person name="Oshone R.T."/>
            <person name="Ngom M."/>
            <person name="Ghodhbane-Gtari F."/>
            <person name="Gtari M."/>
            <person name="Morris K."/>
            <person name="Thomas K."/>
            <person name="Sen A."/>
            <person name="Tisa L.S."/>
        </authorList>
    </citation>
    <scope>NUCLEOTIDE SEQUENCE [LARGE SCALE GENOMIC DNA]</scope>
    <source>
        <strain evidence="11">CpI1-S</strain>
    </source>
</reference>
<protein>
    <submittedName>
        <fullName evidence="10">Polyketide synthase family protein</fullName>
    </submittedName>
</protein>
<dbReference type="InterPro" id="IPR009081">
    <property type="entry name" value="PP-bd_ACP"/>
</dbReference>
<dbReference type="Proteomes" id="UP000032545">
    <property type="component" value="Unassembled WGS sequence"/>
</dbReference>
<dbReference type="SMART" id="SM00825">
    <property type="entry name" value="PKS_KS"/>
    <property type="match status" value="1"/>
</dbReference>
<dbReference type="InterPro" id="IPR016036">
    <property type="entry name" value="Malonyl_transacylase_ACP-bd"/>
</dbReference>
<feature type="domain" description="Carrier" evidence="8">
    <location>
        <begin position="941"/>
        <end position="1016"/>
    </location>
</feature>
<dbReference type="InterPro" id="IPR016035">
    <property type="entry name" value="Acyl_Trfase/lysoPLipase"/>
</dbReference>
<keyword evidence="4" id="KW-0808">Transferase</keyword>
<sequence>MSRRAGTAHGDEEKLLGYLKRATADLRAARRELHAVQARAAEPIAIIGMGCRYPGGVACPRDLWQLAADGRDAVCPFPEDRAWDLVRLYDPLGTRPGTSYARHGGFLDGAGDFDPAFFGIPPREALAMDPQQRLLLETSWEALEGAGIVPGALRGSRTGVFAGVMHHDYPGNSGVGSVVSGRIAYTLGLEGPAVSVDTACSSSLVALHLAMESLRRGECALALAGGVTVMATPEIFVEFSRQRGLAPDGRCKSFAASADGTGWSEGVGVLLLERLSDARRDGHDVLALVRGSAVNQDGASSSLSAPNGPSQQRVIRAALAAAGLEPRDVDVVEAHGTGTPLGDPIEAQALLATYGQGRQSPLWLGSLKSNIGHTQAAAGVAGVIKMVEALRHAVLPRTLHVDGPTPQVDWSAGAVRLLTERRRWPDSGRPRRAGVSSFGFSGTNAHVILEQAPDLGPAPGDSGSPLPVVPWVVSGRTHEALRAQADQLASYAGERPELRPVDVGFSSVTGRTAFEHRAVALGSERTRLMTGLRELAAGSAGQAVTGIADVRGRTVLVFPGQGSQWAGMAADLLAQSAVFAQRVAQCEVALEPFVDWSLDAVLRGSPQAPSLERVDVVQPVLWAVMVSLAALWREHGVCPDAVVGHSQGEVAAACVAGALSLEDGARIVALRSRAIGEVLGSRGGMLAVGLSAAQVEPRLERWRDRVSVAVENGARSMVLSGDHDALDALGSELAAEDVRVRRVPVDYASHSPQVDLLRDRLLADLAPVRPDRGVVPMLSTVTGTWLRGSELDAAYWFENLRRTVRFAPAIRGLADAGYSAFVEVSPHPVLVMSVQETLEGTDRPTVVTGTLRRDDGGLERFATSAAELHVRGVPVDWAAFCPGGRRVDLPTYAFQHMRYWIEGSATATIPAAVAELTAAEGTAGELLAARLAGLTAADRGGELLGLVRAYTAVVLGHHDQTDVDPTRAFTDLGFDSAGVVELRNRLAAATGLRLPATVVFDYATPEALAEHLAAELTSGADGQAGSRADSNPALAALDRLEDLAVRLPRAEVERIRITSRLRALLGALDAPLAAPGGGEAVRLDEATAEDLFSLIDQELGAS</sequence>
<dbReference type="Pfam" id="PF08990">
    <property type="entry name" value="Docking"/>
    <property type="match status" value="1"/>
</dbReference>
<evidence type="ECO:0000256" key="5">
    <source>
        <dbReference type="ARBA" id="ARBA00023194"/>
    </source>
</evidence>
<dbReference type="InterPro" id="IPR014031">
    <property type="entry name" value="Ketoacyl_synth_C"/>
</dbReference>
<dbReference type="Gene3D" id="1.10.1200.10">
    <property type="entry name" value="ACP-like"/>
    <property type="match status" value="1"/>
</dbReference>
<dbReference type="GO" id="GO:0004315">
    <property type="term" value="F:3-oxoacyl-[acyl-carrier-protein] synthase activity"/>
    <property type="evidence" value="ECO:0007669"/>
    <property type="project" value="InterPro"/>
</dbReference>
<gene>
    <name evidence="10" type="ORF">FF36_04431</name>
</gene>
<dbReference type="SMART" id="SM01294">
    <property type="entry name" value="PKS_PP_betabranch"/>
    <property type="match status" value="1"/>
</dbReference>
<dbReference type="PANTHER" id="PTHR43775:SF51">
    <property type="entry name" value="INACTIVE PHENOLPHTHIOCEROL SYNTHESIS POLYKETIDE SYNTHASE TYPE I PKS1-RELATED"/>
    <property type="match status" value="1"/>
</dbReference>
<dbReference type="InterPro" id="IPR001227">
    <property type="entry name" value="Ac_transferase_dom_sf"/>
</dbReference>
<dbReference type="Gene3D" id="3.30.70.3290">
    <property type="match status" value="1"/>
</dbReference>
<dbReference type="InterPro" id="IPR018201">
    <property type="entry name" value="Ketoacyl_synth_AS"/>
</dbReference>
<dbReference type="CDD" id="cd00833">
    <property type="entry name" value="PKS"/>
    <property type="match status" value="1"/>
</dbReference>
<evidence type="ECO:0000313" key="10">
    <source>
        <dbReference type="EMBL" id="KJE21283.1"/>
    </source>
</evidence>
<dbReference type="InterPro" id="IPR050091">
    <property type="entry name" value="PKS_NRPS_Biosynth_Enz"/>
</dbReference>
<evidence type="ECO:0000256" key="6">
    <source>
        <dbReference type="ARBA" id="ARBA00023268"/>
    </source>
</evidence>
<accession>A0A0D8BAK1</accession>
<dbReference type="InterPro" id="IPR032821">
    <property type="entry name" value="PKS_assoc"/>
</dbReference>
<dbReference type="InterPro" id="IPR036736">
    <property type="entry name" value="ACP-like_sf"/>
</dbReference>
<dbReference type="Pfam" id="PF16197">
    <property type="entry name" value="KAsynt_C_assoc"/>
    <property type="match status" value="1"/>
</dbReference>
<dbReference type="GO" id="GO:0006633">
    <property type="term" value="P:fatty acid biosynthetic process"/>
    <property type="evidence" value="ECO:0007669"/>
    <property type="project" value="InterPro"/>
</dbReference>
<evidence type="ECO:0000256" key="4">
    <source>
        <dbReference type="ARBA" id="ARBA00022679"/>
    </source>
</evidence>
<keyword evidence="2" id="KW-0596">Phosphopantetheine</keyword>
<evidence type="ECO:0000259" key="9">
    <source>
        <dbReference type="PROSITE" id="PS52004"/>
    </source>
</evidence>
<dbReference type="GO" id="GO:0004312">
    <property type="term" value="F:fatty acid synthase activity"/>
    <property type="evidence" value="ECO:0007669"/>
    <property type="project" value="TreeGrafter"/>
</dbReference>
<dbReference type="Pfam" id="PF00109">
    <property type="entry name" value="ketoacyl-synt"/>
    <property type="match status" value="1"/>
</dbReference>
<dbReference type="AlphaFoldDB" id="A0A0D8BAK1"/>
<dbReference type="SUPFAM" id="SSF55048">
    <property type="entry name" value="Probable ACP-binding domain of malonyl-CoA ACP transacylase"/>
    <property type="match status" value="1"/>
</dbReference>
<evidence type="ECO:0000256" key="1">
    <source>
        <dbReference type="ARBA" id="ARBA00001957"/>
    </source>
</evidence>
<proteinExistence type="predicted"/>
<dbReference type="FunFam" id="3.40.366.10:FF:000002">
    <property type="entry name" value="Probable polyketide synthase 2"/>
    <property type="match status" value="1"/>
</dbReference>
<evidence type="ECO:0000256" key="2">
    <source>
        <dbReference type="ARBA" id="ARBA00022450"/>
    </source>
</evidence>
<dbReference type="Gene3D" id="3.40.366.10">
    <property type="entry name" value="Malonyl-Coenzyme A Acyl Carrier Protein, domain 2"/>
    <property type="match status" value="1"/>
</dbReference>
<feature type="domain" description="Ketosynthase family 3 (KS3)" evidence="9">
    <location>
        <begin position="41"/>
        <end position="451"/>
    </location>
</feature>
<comment type="caution">
    <text evidence="10">The sequence shown here is derived from an EMBL/GenBank/DDBJ whole genome shotgun (WGS) entry which is preliminary data.</text>
</comment>
<evidence type="ECO:0000256" key="7">
    <source>
        <dbReference type="ARBA" id="ARBA00023315"/>
    </source>
</evidence>
<reference evidence="10 11" key="2">
    <citation type="journal article" date="2016" name="Genome Announc.">
        <title>Permanent Draft Genome Sequences for Two Variants of Frankia sp. Strain CpI1, the First Frankia Strain Isolated from Root Nodules of Comptonia peregrina.</title>
        <authorList>
            <person name="Oshone R."/>
            <person name="Hurst S.G.IV."/>
            <person name="Abebe-Akele F."/>
            <person name="Simpson S."/>
            <person name="Morris K."/>
            <person name="Thomas W.K."/>
            <person name="Tisa L.S."/>
        </authorList>
    </citation>
    <scope>NUCLEOTIDE SEQUENCE [LARGE SCALE GENOMIC DNA]</scope>
    <source>
        <strain evidence="11">CpI1-S</strain>
    </source>
</reference>
<dbReference type="SMART" id="SM00827">
    <property type="entry name" value="PKS_AT"/>
    <property type="match status" value="1"/>
</dbReference>
<dbReference type="InterPro" id="IPR015083">
    <property type="entry name" value="NorB/c/GfsB-D-like_docking"/>
</dbReference>
<dbReference type="PROSITE" id="PS50075">
    <property type="entry name" value="CARRIER"/>
    <property type="match status" value="1"/>
</dbReference>
<organism evidence="10 11">
    <name type="scientific">Frankia torreyi</name>
    <dbReference type="NCBI Taxonomy" id="1856"/>
    <lineage>
        <taxon>Bacteria</taxon>
        <taxon>Bacillati</taxon>
        <taxon>Actinomycetota</taxon>
        <taxon>Actinomycetes</taxon>
        <taxon>Frankiales</taxon>
        <taxon>Frankiaceae</taxon>
        <taxon>Frankia</taxon>
    </lineage>
</organism>
<name>A0A0D8BAK1_9ACTN</name>
<dbReference type="InterPro" id="IPR014043">
    <property type="entry name" value="Acyl_transferase_dom"/>
</dbReference>
<dbReference type="FunFam" id="3.40.47.10:FF:000019">
    <property type="entry name" value="Polyketide synthase type I"/>
    <property type="match status" value="1"/>
</dbReference>
<dbReference type="SUPFAM" id="SSF47336">
    <property type="entry name" value="ACP-like"/>
    <property type="match status" value="1"/>
</dbReference>
<dbReference type="Pfam" id="PF02801">
    <property type="entry name" value="Ketoacyl-synt_C"/>
    <property type="match status" value="1"/>
</dbReference>
<evidence type="ECO:0000313" key="11">
    <source>
        <dbReference type="Proteomes" id="UP000032545"/>
    </source>
</evidence>
<dbReference type="GO" id="GO:0033068">
    <property type="term" value="P:macrolide biosynthetic process"/>
    <property type="evidence" value="ECO:0007669"/>
    <property type="project" value="UniProtKB-ARBA"/>
</dbReference>
<dbReference type="PROSITE" id="PS00606">
    <property type="entry name" value="KS3_1"/>
    <property type="match status" value="1"/>
</dbReference>
<evidence type="ECO:0000259" key="8">
    <source>
        <dbReference type="PROSITE" id="PS50075"/>
    </source>
</evidence>
<keyword evidence="11" id="KW-1185">Reference proteome</keyword>